<reference evidence="5 8" key="3">
    <citation type="submission" date="2019-11" db="EMBL/GenBank/DDBJ databases">
        <title>Epiphytic Pseudomonas syringae from cherry orchards.</title>
        <authorList>
            <person name="Hulin M.T."/>
        </authorList>
    </citation>
    <scope>NUCLEOTIDE SEQUENCE [LARGE SCALE GENOMIC DNA]</scope>
    <source>
        <strain evidence="5 8">PA-5-11C</strain>
    </source>
</reference>
<sequence length="326" mass="36749">MSLQPNPVLSIALPTYNRADFLDSSLAAHLPILKHHNIQIFISDNASTDETFQVVEKWKAEYPLLHYSRNHENLGADLNFEKALSLSDTAYTWLLGDTSQFCADDLDKVLTRLNTNTPYDAVLVNLVGKIETPESTYQDANALLQDLAGLMSCMSCLIYSKALINDANFSRYHDSNFIQTGIIFESIANRPFQIHWLPQVSITSLESPHLTKTSWAHTDKIFKIGLTCWVNFIFSLPVSYSLQGKLEACTRFGQVSGAFTIKGMLSLRARGLLNYGIYKAYRPDLRLSVAYPSWIVMVISVVPRSMLSKVVNLYLKRTRTLPVTNQ</sequence>
<accession>U1V0R1</accession>
<dbReference type="EMBL" id="AVQG01000002">
    <property type="protein sequence ID" value="ERH60937.1"/>
    <property type="molecule type" value="Genomic_DNA"/>
</dbReference>
<accession>A0A1N7U1E0</accession>
<dbReference type="InterPro" id="IPR001173">
    <property type="entry name" value="Glyco_trans_2-like"/>
</dbReference>
<dbReference type="Pfam" id="PF00535">
    <property type="entry name" value="Glycos_transf_2"/>
    <property type="match status" value="1"/>
</dbReference>
<dbReference type="Proteomes" id="UP000027308">
    <property type="component" value="Chromosome"/>
</dbReference>
<keyword evidence="1" id="KW-0472">Membrane</keyword>
<dbReference type="EMBL" id="CP007637">
    <property type="protein sequence ID" value="AIB35562.1"/>
    <property type="molecule type" value="Genomic_DNA"/>
</dbReference>
<dbReference type="GeneID" id="45622295"/>
<evidence type="ECO:0000313" key="4">
    <source>
        <dbReference type="EMBL" id="ERH60937.1"/>
    </source>
</evidence>
<reference evidence="3 7" key="2">
    <citation type="submission" date="2014-05" db="EMBL/GenBank/DDBJ databases">
        <title>Pseudomonas simiae WCS417.</title>
        <authorList>
            <person name="Berendsen R.L."/>
        </authorList>
    </citation>
    <scope>NUCLEOTIDE SEQUENCE [LARGE SCALE GENOMIC DNA]</scope>
    <source>
        <strain evidence="3 7">WCS417</strain>
    </source>
</reference>
<dbReference type="InterPro" id="IPR029044">
    <property type="entry name" value="Nucleotide-diphossugar_trans"/>
</dbReference>
<feature type="domain" description="Glycosyltransferase 2-like" evidence="2">
    <location>
        <begin position="10"/>
        <end position="135"/>
    </location>
</feature>
<dbReference type="PANTHER" id="PTHR22916">
    <property type="entry name" value="GLYCOSYLTRANSFERASE"/>
    <property type="match status" value="1"/>
</dbReference>
<keyword evidence="1" id="KW-1003">Cell membrane</keyword>
<protein>
    <submittedName>
        <fullName evidence="3 5">Transferase</fullName>
    </submittedName>
</protein>
<organism evidence="3 7">
    <name type="scientific">Pseudomonas simiae</name>
    <dbReference type="NCBI Taxonomy" id="321846"/>
    <lineage>
        <taxon>Bacteria</taxon>
        <taxon>Pseudomonadati</taxon>
        <taxon>Pseudomonadota</taxon>
        <taxon>Gammaproteobacteria</taxon>
        <taxon>Pseudomonadales</taxon>
        <taxon>Pseudomonadaceae</taxon>
        <taxon>Pseudomonas</taxon>
    </lineage>
</organism>
<dbReference type="eggNOG" id="COG0463">
    <property type="taxonomic scope" value="Bacteria"/>
</dbReference>
<proteinExistence type="predicted"/>
<evidence type="ECO:0000256" key="1">
    <source>
        <dbReference type="ARBA" id="ARBA00022519"/>
    </source>
</evidence>
<dbReference type="GO" id="GO:0016758">
    <property type="term" value="F:hexosyltransferase activity"/>
    <property type="evidence" value="ECO:0007669"/>
    <property type="project" value="UniProtKB-ARBA"/>
</dbReference>
<name>A0A1N7U1E0_9PSED</name>
<dbReference type="Proteomes" id="UP000016504">
    <property type="component" value="Unassembled WGS sequence"/>
</dbReference>
<reference evidence="4 6" key="1">
    <citation type="submission" date="2013-08" db="EMBL/GenBank/DDBJ databases">
        <title>Biodegradation of aromatic compounds in biofilm forming Pseudomonas isolated from sewage sludge.</title>
        <authorList>
            <person name="Qureshi A."/>
            <person name="Ghosh S."/>
            <person name="Khardenavis A.A."/>
            <person name="Kapley A."/>
            <person name="Purohit H.J."/>
        </authorList>
    </citation>
    <scope>NUCLEOTIDE SEQUENCE [LARGE SCALE GENOMIC DNA]</scope>
    <source>
        <strain evidence="4 6">EGD-AQ6</strain>
    </source>
</reference>
<keyword evidence="8" id="KW-1185">Reference proteome</keyword>
<dbReference type="Proteomes" id="UP000814078">
    <property type="component" value="Unassembled WGS sequence"/>
</dbReference>
<dbReference type="Gene3D" id="3.90.550.10">
    <property type="entry name" value="Spore Coat Polysaccharide Biosynthesis Protein SpsA, Chain A"/>
    <property type="match status" value="1"/>
</dbReference>
<evidence type="ECO:0000259" key="2">
    <source>
        <dbReference type="Pfam" id="PF00535"/>
    </source>
</evidence>
<evidence type="ECO:0000313" key="3">
    <source>
        <dbReference type="EMBL" id="AIB35562.1"/>
    </source>
</evidence>
<dbReference type="SUPFAM" id="SSF53448">
    <property type="entry name" value="Nucleotide-diphospho-sugar transferases"/>
    <property type="match status" value="1"/>
</dbReference>
<gene>
    <name evidence="5" type="ORF">GIW13_16225</name>
    <name evidence="4" type="ORF">O204_15315</name>
    <name evidence="3" type="ORF">PS417_08210</name>
</gene>
<evidence type="ECO:0000313" key="5">
    <source>
        <dbReference type="EMBL" id="MCF5319832.1"/>
    </source>
</evidence>
<dbReference type="OrthoDB" id="9802649at2"/>
<dbReference type="EMBL" id="WKCM01000026">
    <property type="protein sequence ID" value="MCF5319832.1"/>
    <property type="molecule type" value="Genomic_DNA"/>
</dbReference>
<dbReference type="AlphaFoldDB" id="A0A1N7U1E0"/>
<keyword evidence="3" id="KW-0808">Transferase</keyword>
<evidence type="ECO:0000313" key="7">
    <source>
        <dbReference type="Proteomes" id="UP000027308"/>
    </source>
</evidence>
<evidence type="ECO:0000313" key="8">
    <source>
        <dbReference type="Proteomes" id="UP000814078"/>
    </source>
</evidence>
<dbReference type="RefSeq" id="WP_021490942.1">
    <property type="nucleotide sequence ID" value="NZ_AVQG01000002.1"/>
</dbReference>
<evidence type="ECO:0000313" key="6">
    <source>
        <dbReference type="Proteomes" id="UP000016504"/>
    </source>
</evidence>
<keyword evidence="1" id="KW-0997">Cell inner membrane</keyword>
<dbReference type="PANTHER" id="PTHR22916:SF3">
    <property type="entry name" value="UDP-GLCNAC:BETAGAL BETA-1,3-N-ACETYLGLUCOSAMINYLTRANSFERASE-LIKE PROTEIN 1"/>
    <property type="match status" value="1"/>
</dbReference>